<dbReference type="AlphaFoldDB" id="I2F3J5"/>
<evidence type="ECO:0000313" key="2">
    <source>
        <dbReference type="Proteomes" id="UP000002881"/>
    </source>
</evidence>
<evidence type="ECO:0000313" key="1">
    <source>
        <dbReference type="EMBL" id="AFK06498.1"/>
    </source>
</evidence>
<dbReference type="eggNOG" id="ENOG50344FX">
    <property type="taxonomic scope" value="Bacteria"/>
</dbReference>
<organism evidence="1 2">
    <name type="scientific">Mesotoga prima MesG1.Ag.4.2</name>
    <dbReference type="NCBI Taxonomy" id="660470"/>
    <lineage>
        <taxon>Bacteria</taxon>
        <taxon>Thermotogati</taxon>
        <taxon>Thermotogota</taxon>
        <taxon>Thermotogae</taxon>
        <taxon>Kosmotogales</taxon>
        <taxon>Kosmotogaceae</taxon>
        <taxon>Mesotoga</taxon>
    </lineage>
</organism>
<reference evidence="1 2" key="1">
    <citation type="journal article" date="2012" name="Genome Biol. Evol.">
        <title>Genome Sequence of the Mesophilic Thermotogales Bacterium Mesotoga prima MesG1.Ag.4.2 Reveals the Largest Thermotogales Genome To Date.</title>
        <authorList>
            <person name="Zhaxybayeva O."/>
            <person name="Swithers K.S."/>
            <person name="Foght J."/>
            <person name="Green A.G."/>
            <person name="Bruce D."/>
            <person name="Detter C."/>
            <person name="Han S."/>
            <person name="Teshima H."/>
            <person name="Han J."/>
            <person name="Woyke T."/>
            <person name="Pitluck S."/>
            <person name="Nolan M."/>
            <person name="Ivanova N."/>
            <person name="Pati A."/>
            <person name="Land M.L."/>
            <person name="Dlutek M."/>
            <person name="Doolittle W.F."/>
            <person name="Noll K.M."/>
            <person name="Nesbo C.L."/>
        </authorList>
    </citation>
    <scope>NUCLEOTIDE SEQUENCE [LARGE SCALE GENOMIC DNA]</scope>
    <source>
        <strain evidence="2">mesG1.Ag.4.2</strain>
    </source>
</reference>
<accession>I2F3J5</accession>
<dbReference type="GeneID" id="87106626"/>
<proteinExistence type="predicted"/>
<dbReference type="RefSeq" id="WP_014730552.1">
    <property type="nucleotide sequence ID" value="NC_017934.1"/>
</dbReference>
<dbReference type="STRING" id="660470.Theba_0784"/>
<dbReference type="EMBL" id="CP003532">
    <property type="protein sequence ID" value="AFK06498.1"/>
    <property type="molecule type" value="Genomic_DNA"/>
</dbReference>
<dbReference type="HOGENOM" id="CLU_2193487_0_0_0"/>
<protein>
    <submittedName>
        <fullName evidence="1">Uncharacterized protein</fullName>
    </submittedName>
</protein>
<gene>
    <name evidence="1" type="ORF">Theba_0784</name>
</gene>
<name>I2F3J5_9BACT</name>
<keyword evidence="2" id="KW-1185">Reference proteome</keyword>
<dbReference type="Proteomes" id="UP000002881">
    <property type="component" value="Chromosome"/>
</dbReference>
<sequence>MTFSDYINVVLRMIAEGNETHEIYEQLQKLGLREVEITEVYNAVISMITSGSESTEVILDGYYDPRKRVFLDEELKAIISVPGLYKSLLWGDISPGDFERTLSDFSSYS</sequence>
<dbReference type="KEGG" id="mpg:Theba_0784"/>